<sequence length="151" mass="16555">MTDVDVQLDQLAEAAHTLSRTLRRTGELEVGLEQLPTSELDVLRFVVTHPAASVSEVARGLRLQTSNVSTTVRALVERGLLVRQPDPRDHRRSLLRSSPLADEHRRLLGRAWSRSIAGALAELEDGDAAAIRAAVPALTRLAESLRRRAEG</sequence>
<dbReference type="InterPro" id="IPR000835">
    <property type="entry name" value="HTH_MarR-typ"/>
</dbReference>
<feature type="domain" description="HTH marR-type" evidence="1">
    <location>
        <begin position="8"/>
        <end position="147"/>
    </location>
</feature>
<accession>A0A561T0I1</accession>
<evidence type="ECO:0000313" key="3">
    <source>
        <dbReference type="Proteomes" id="UP000321261"/>
    </source>
</evidence>
<dbReference type="InterPro" id="IPR036390">
    <property type="entry name" value="WH_DNA-bd_sf"/>
</dbReference>
<dbReference type="RefSeq" id="WP_212612751.1">
    <property type="nucleotide sequence ID" value="NZ_VIWU01000001.1"/>
</dbReference>
<proteinExistence type="predicted"/>
<dbReference type="AlphaFoldDB" id="A0A561T0I1"/>
<dbReference type="PANTHER" id="PTHR39515:SF2">
    <property type="entry name" value="HTH-TYPE TRANSCRIPTIONAL REGULATOR RV0880"/>
    <property type="match status" value="1"/>
</dbReference>
<name>A0A561T0I1_9PSEU</name>
<dbReference type="SUPFAM" id="SSF46785">
    <property type="entry name" value="Winged helix' DNA-binding domain"/>
    <property type="match status" value="1"/>
</dbReference>
<dbReference type="Pfam" id="PF12802">
    <property type="entry name" value="MarR_2"/>
    <property type="match status" value="1"/>
</dbReference>
<keyword evidence="3" id="KW-1185">Reference proteome</keyword>
<dbReference type="PROSITE" id="PS50995">
    <property type="entry name" value="HTH_MARR_2"/>
    <property type="match status" value="1"/>
</dbReference>
<reference evidence="2 3" key="1">
    <citation type="submission" date="2019-06" db="EMBL/GenBank/DDBJ databases">
        <title>Sequencing the genomes of 1000 actinobacteria strains.</title>
        <authorList>
            <person name="Klenk H.-P."/>
        </authorList>
    </citation>
    <scope>NUCLEOTIDE SEQUENCE [LARGE SCALE GENOMIC DNA]</scope>
    <source>
        <strain evidence="2 3">DSM 45671</strain>
    </source>
</reference>
<comment type="caution">
    <text evidence="2">The sequence shown here is derived from an EMBL/GenBank/DDBJ whole genome shotgun (WGS) entry which is preliminary data.</text>
</comment>
<gene>
    <name evidence="2" type="ORF">FHX44_116563</name>
</gene>
<dbReference type="EMBL" id="VIWU01000001">
    <property type="protein sequence ID" value="TWF80620.1"/>
    <property type="molecule type" value="Genomic_DNA"/>
</dbReference>
<evidence type="ECO:0000313" key="2">
    <source>
        <dbReference type="EMBL" id="TWF80620.1"/>
    </source>
</evidence>
<dbReference type="GO" id="GO:0003700">
    <property type="term" value="F:DNA-binding transcription factor activity"/>
    <property type="evidence" value="ECO:0007669"/>
    <property type="project" value="InterPro"/>
</dbReference>
<protein>
    <submittedName>
        <fullName evidence="2">MarR family transcriptional regulator</fullName>
    </submittedName>
</protein>
<dbReference type="PANTHER" id="PTHR39515">
    <property type="entry name" value="CONSERVED PROTEIN"/>
    <property type="match status" value="1"/>
</dbReference>
<dbReference type="InterPro" id="IPR036388">
    <property type="entry name" value="WH-like_DNA-bd_sf"/>
</dbReference>
<evidence type="ECO:0000259" key="1">
    <source>
        <dbReference type="PROSITE" id="PS50995"/>
    </source>
</evidence>
<dbReference type="InterPro" id="IPR052526">
    <property type="entry name" value="HTH-type_Bedaq_tolerance"/>
</dbReference>
<organism evidence="2 3">
    <name type="scientific">Pseudonocardia hierapolitana</name>
    <dbReference type="NCBI Taxonomy" id="1128676"/>
    <lineage>
        <taxon>Bacteria</taxon>
        <taxon>Bacillati</taxon>
        <taxon>Actinomycetota</taxon>
        <taxon>Actinomycetes</taxon>
        <taxon>Pseudonocardiales</taxon>
        <taxon>Pseudonocardiaceae</taxon>
        <taxon>Pseudonocardia</taxon>
    </lineage>
</organism>
<dbReference type="Gene3D" id="1.10.10.10">
    <property type="entry name" value="Winged helix-like DNA-binding domain superfamily/Winged helix DNA-binding domain"/>
    <property type="match status" value="1"/>
</dbReference>
<dbReference type="SMART" id="SM00347">
    <property type="entry name" value="HTH_MARR"/>
    <property type="match status" value="1"/>
</dbReference>
<dbReference type="Proteomes" id="UP000321261">
    <property type="component" value="Unassembled WGS sequence"/>
</dbReference>